<dbReference type="Proteomes" id="UP000010478">
    <property type="component" value="Plasmid pOSC7112.03"/>
</dbReference>
<dbReference type="KEGG" id="oni:Osc7112_6838"/>
<dbReference type="EMBL" id="CP003617">
    <property type="protein sequence ID" value="AFZ10923.1"/>
    <property type="molecule type" value="Genomic_DNA"/>
</dbReference>
<sequence length="80" mass="8459">MPHIEKKTIKRFFGVVLTVYAIGYASCSGASKQVVNYSATHSVKNPLDSVGDSIIAQPPLTTALNRNFFAIGFEAIGGAA</sequence>
<keyword evidence="1" id="KW-0614">Plasmid</keyword>
<accession>K9VS73</accession>
<evidence type="ECO:0000313" key="1">
    <source>
        <dbReference type="EMBL" id="AFZ10923.1"/>
    </source>
</evidence>
<evidence type="ECO:0000313" key="2">
    <source>
        <dbReference type="Proteomes" id="UP000010478"/>
    </source>
</evidence>
<dbReference type="HOGENOM" id="CLU_2586349_0_0_3"/>
<organism evidence="1 2">
    <name type="scientific">Phormidium nigroviride PCC 7112</name>
    <dbReference type="NCBI Taxonomy" id="179408"/>
    <lineage>
        <taxon>Bacteria</taxon>
        <taxon>Bacillati</taxon>
        <taxon>Cyanobacteriota</taxon>
        <taxon>Cyanophyceae</taxon>
        <taxon>Oscillatoriophycideae</taxon>
        <taxon>Oscillatoriales</taxon>
        <taxon>Oscillatoriaceae</taxon>
        <taxon>Phormidium</taxon>
    </lineage>
</organism>
<keyword evidence="2" id="KW-1185">Reference proteome</keyword>
<gene>
    <name evidence="1" type="ORF">Osc7112_6838</name>
</gene>
<geneLocation type="plasmid" evidence="1 2">
    <name>pOSC7112.03</name>
</geneLocation>
<name>K9VS73_9CYAN</name>
<reference evidence="1 2" key="1">
    <citation type="submission" date="2012-05" db="EMBL/GenBank/DDBJ databases">
        <title>Finished plasmid 3 of genome of Oscillatoria sp. PCC 7112.</title>
        <authorList>
            <consortium name="US DOE Joint Genome Institute"/>
            <person name="Gugger M."/>
            <person name="Coursin T."/>
            <person name="Rippka R."/>
            <person name="Tandeau De Marsac N."/>
            <person name="Huntemann M."/>
            <person name="Wei C.-L."/>
            <person name="Han J."/>
            <person name="Detter J.C."/>
            <person name="Han C."/>
            <person name="Tapia R."/>
            <person name="Davenport K."/>
            <person name="Daligault H."/>
            <person name="Erkkila T."/>
            <person name="Gu W."/>
            <person name="Munk A.C.C."/>
            <person name="Teshima H."/>
            <person name="Xu Y."/>
            <person name="Chain P."/>
            <person name="Chen A."/>
            <person name="Krypides N."/>
            <person name="Mavromatis K."/>
            <person name="Markowitz V."/>
            <person name="Szeto E."/>
            <person name="Ivanova N."/>
            <person name="Mikhailova N."/>
            <person name="Ovchinnikova G."/>
            <person name="Pagani I."/>
            <person name="Pati A."/>
            <person name="Goodwin L."/>
            <person name="Peters L."/>
            <person name="Pitluck S."/>
            <person name="Woyke T."/>
            <person name="Kerfeld C."/>
        </authorList>
    </citation>
    <scope>NUCLEOTIDE SEQUENCE [LARGE SCALE GENOMIC DNA]</scope>
    <source>
        <strain evidence="1 2">PCC 7112</strain>
        <plasmid evidence="1 2">pOSC7112.03</plasmid>
    </source>
</reference>
<proteinExistence type="predicted"/>
<dbReference type="AlphaFoldDB" id="K9VS73"/>
<protein>
    <submittedName>
        <fullName evidence="1">Uncharacterized protein</fullName>
    </submittedName>
</protein>